<sequence>MQRNVNVAVPSPLSPHSPPKLSQYYSIHRLRQILGLRQEILLVQRALYRGRQTLWPLPSSVTPLSGKLDPDKLEERLSKVIPISPTKKWQENKASKATLTGNSAIFIASHSRPITQSKYNQQGSAPFFCYGPIAVLSAKLFPGWFDNAQMP</sequence>
<evidence type="ECO:0000313" key="1">
    <source>
        <dbReference type="EMBL" id="KAK7484574.1"/>
    </source>
</evidence>
<reference evidence="1 2" key="1">
    <citation type="journal article" date="2023" name="Sci. Data">
        <title>Genome assembly of the Korean intertidal mud-creeper Batillaria attramentaria.</title>
        <authorList>
            <person name="Patra A.K."/>
            <person name="Ho P.T."/>
            <person name="Jun S."/>
            <person name="Lee S.J."/>
            <person name="Kim Y."/>
            <person name="Won Y.J."/>
        </authorList>
    </citation>
    <scope>NUCLEOTIDE SEQUENCE [LARGE SCALE GENOMIC DNA]</scope>
    <source>
        <strain evidence="1">Wonlab-2016</strain>
    </source>
</reference>
<dbReference type="AlphaFoldDB" id="A0ABD0KBV4"/>
<organism evidence="1 2">
    <name type="scientific">Batillaria attramentaria</name>
    <dbReference type="NCBI Taxonomy" id="370345"/>
    <lineage>
        <taxon>Eukaryota</taxon>
        <taxon>Metazoa</taxon>
        <taxon>Spiralia</taxon>
        <taxon>Lophotrochozoa</taxon>
        <taxon>Mollusca</taxon>
        <taxon>Gastropoda</taxon>
        <taxon>Caenogastropoda</taxon>
        <taxon>Sorbeoconcha</taxon>
        <taxon>Cerithioidea</taxon>
        <taxon>Batillariidae</taxon>
        <taxon>Batillaria</taxon>
    </lineage>
</organism>
<dbReference type="EMBL" id="JACVVK020000208">
    <property type="protein sequence ID" value="KAK7484574.1"/>
    <property type="molecule type" value="Genomic_DNA"/>
</dbReference>
<accession>A0ABD0KBV4</accession>
<gene>
    <name evidence="1" type="ORF">BaRGS_00024206</name>
</gene>
<dbReference type="Proteomes" id="UP001519460">
    <property type="component" value="Unassembled WGS sequence"/>
</dbReference>
<keyword evidence="2" id="KW-1185">Reference proteome</keyword>
<protein>
    <submittedName>
        <fullName evidence="1">Uncharacterized protein</fullName>
    </submittedName>
</protein>
<name>A0ABD0KBV4_9CAEN</name>
<comment type="caution">
    <text evidence="1">The sequence shown here is derived from an EMBL/GenBank/DDBJ whole genome shotgun (WGS) entry which is preliminary data.</text>
</comment>
<evidence type="ECO:0000313" key="2">
    <source>
        <dbReference type="Proteomes" id="UP001519460"/>
    </source>
</evidence>
<proteinExistence type="predicted"/>